<sequence length="155" mass="16388">MSCEEVQTLLEEGSRQEQVTAHVARCGVCAAHAALLEQLRGLAPREEQQARGWVSRLPHPGWLWRKPQTYLPLVLGLGSLIAGLSALGRGLPGREELGLLARAFWEVTGLSVGEALLAASRAAASVWGSGLAIAAAGLGLLGLLLLRWVGVKVRA</sequence>
<dbReference type="RefSeq" id="WP_038050362.1">
    <property type="nucleotide sequence ID" value="NZ_JMFG01000036.1"/>
</dbReference>
<evidence type="ECO:0000256" key="1">
    <source>
        <dbReference type="SAM" id="Phobius"/>
    </source>
</evidence>
<evidence type="ECO:0008006" key="4">
    <source>
        <dbReference type="Google" id="ProtNLM"/>
    </source>
</evidence>
<dbReference type="STRING" id="1312852.EG19_08240"/>
<protein>
    <recommendedName>
        <fullName evidence="4">Zinc-finger domain-containing protein</fullName>
    </recommendedName>
</protein>
<name>A0A062XXY8_9BACT</name>
<feature type="transmembrane region" description="Helical" evidence="1">
    <location>
        <begin position="126"/>
        <end position="146"/>
    </location>
</feature>
<keyword evidence="1" id="KW-0472">Membrane</keyword>
<proteinExistence type="predicted"/>
<keyword evidence="1" id="KW-1133">Transmembrane helix</keyword>
<dbReference type="Proteomes" id="UP000027284">
    <property type="component" value="Unassembled WGS sequence"/>
</dbReference>
<keyword evidence="3" id="KW-1185">Reference proteome</keyword>
<keyword evidence="1" id="KW-0812">Transmembrane</keyword>
<organism evidence="2 3">
    <name type="scientific">Thermoanaerobaculum aquaticum</name>
    <dbReference type="NCBI Taxonomy" id="1312852"/>
    <lineage>
        <taxon>Bacteria</taxon>
        <taxon>Pseudomonadati</taxon>
        <taxon>Acidobacteriota</taxon>
        <taxon>Thermoanaerobaculia</taxon>
        <taxon>Thermoanaerobaculales</taxon>
        <taxon>Thermoanaerobaculaceae</taxon>
        <taxon>Thermoanaerobaculum</taxon>
    </lineage>
</organism>
<dbReference type="EMBL" id="JMFG01000036">
    <property type="protein sequence ID" value="KDA52976.1"/>
    <property type="molecule type" value="Genomic_DNA"/>
</dbReference>
<reference evidence="2 3" key="1">
    <citation type="submission" date="2014-04" db="EMBL/GenBank/DDBJ databases">
        <title>The Genome Sequence of Thermoanaerobaculum aquaticum MP-01, The First Cultivated Group 23 Acidobacterium.</title>
        <authorList>
            <person name="Stamps B.W."/>
            <person name="Losey N.A."/>
            <person name="Lawson P.A."/>
            <person name="Stevenson B.S."/>
        </authorList>
    </citation>
    <scope>NUCLEOTIDE SEQUENCE [LARGE SCALE GENOMIC DNA]</scope>
    <source>
        <strain evidence="2 3">MP-01</strain>
    </source>
</reference>
<evidence type="ECO:0000313" key="3">
    <source>
        <dbReference type="Proteomes" id="UP000027284"/>
    </source>
</evidence>
<evidence type="ECO:0000313" key="2">
    <source>
        <dbReference type="EMBL" id="KDA52976.1"/>
    </source>
</evidence>
<gene>
    <name evidence="2" type="ORF">EG19_08240</name>
</gene>
<accession>A0A062XXY8</accession>
<feature type="transmembrane region" description="Helical" evidence="1">
    <location>
        <begin position="69"/>
        <end position="87"/>
    </location>
</feature>
<comment type="caution">
    <text evidence="2">The sequence shown here is derived from an EMBL/GenBank/DDBJ whole genome shotgun (WGS) entry which is preliminary data.</text>
</comment>
<dbReference type="AlphaFoldDB" id="A0A062XXY8"/>